<dbReference type="Proteomes" id="UP000008555">
    <property type="component" value="Chromosome"/>
</dbReference>
<dbReference type="InterPro" id="IPR057326">
    <property type="entry name" value="KR_dom"/>
</dbReference>
<evidence type="ECO:0000259" key="6">
    <source>
        <dbReference type="PROSITE" id="PS50075"/>
    </source>
</evidence>
<dbReference type="CDD" id="cd00833">
    <property type="entry name" value="PKS"/>
    <property type="match status" value="1"/>
</dbReference>
<dbReference type="Gene3D" id="1.10.1200.10">
    <property type="entry name" value="ACP-like"/>
    <property type="match status" value="2"/>
</dbReference>
<dbReference type="InterPro" id="IPR036291">
    <property type="entry name" value="NAD(P)-bd_dom_sf"/>
</dbReference>
<dbReference type="InterPro" id="IPR006162">
    <property type="entry name" value="Ppantetheine_attach_site"/>
</dbReference>
<dbReference type="InterPro" id="IPR009081">
    <property type="entry name" value="PP-bd_ACP"/>
</dbReference>
<dbReference type="SUPFAM" id="SSF47336">
    <property type="entry name" value="ACP-like"/>
    <property type="match status" value="2"/>
</dbReference>
<dbReference type="InterPro" id="IPR036736">
    <property type="entry name" value="ACP-like_sf"/>
</dbReference>
<evidence type="ECO:0000313" key="9">
    <source>
        <dbReference type="Proteomes" id="UP000008555"/>
    </source>
</evidence>
<dbReference type="InterPro" id="IPR014031">
    <property type="entry name" value="Ketoacyl_synth_C"/>
</dbReference>
<evidence type="ECO:0000256" key="5">
    <source>
        <dbReference type="ARBA" id="ARBA00022679"/>
    </source>
</evidence>
<dbReference type="SMART" id="SM00827">
    <property type="entry name" value="PKS_AT"/>
    <property type="match status" value="1"/>
</dbReference>
<dbReference type="HOGENOM" id="CLU_000022_35_4_6"/>
<dbReference type="InterPro" id="IPR001227">
    <property type="entry name" value="Ac_transferase_dom_sf"/>
</dbReference>
<feature type="domain" description="Carrier" evidence="6">
    <location>
        <begin position="1525"/>
        <end position="1600"/>
    </location>
</feature>
<dbReference type="Gene3D" id="3.30.70.250">
    <property type="entry name" value="Malonyl-CoA ACP transacylase, ACP-binding"/>
    <property type="match status" value="1"/>
</dbReference>
<dbReference type="InterPro" id="IPR016035">
    <property type="entry name" value="Acyl_Trfase/lysoPLipase"/>
</dbReference>
<dbReference type="InterPro" id="IPR013968">
    <property type="entry name" value="PKS_KR"/>
</dbReference>
<sequence length="1612" mass="180561">MLSEQRDVIRDIIAVLRKHVEVDDININHSFASLGITSLRAVQLVNELNATLGVRLKAHDLFLYPTPLALSNYLTNKSTKLEVSEAIFSSENRQNKNEAIAIIAMDCKYPGADDCESLWDNCISGKECISFFNKKSTKEKNNTQRPVHARGILKDIEYFDAQFFNYSPKEAQLSDPQQRLFIESAWIALEKAGYASDDRSYGRVGVYASMNDSTYILDQSALQIAKDNLTERFALQRLMSSQFLATKVAYLLNCRGPSVTVQTACSSSLVAVVLACQQLASFTCDMAIAGGVSIVTPQDRPYIYQQGNIYSPDGHCRPFDAHAEGTVFSNGLGVVILKRLSDAIRDNDSIISVIKGYSINNDGSHKMSYAAPSQEGQLHCILAAQAMANVEANSIRYVETHGTGTPIGDPIEIDALAKAFRMKTTKEQFCALGSIKANIGHTHVAAGVASLIKTALALQHQQIPPSLHFSSPNPAIDFAHSPFYVNTRLLHWREAQYPRRAAVSAFGVGGTNAHIVLEEAPEIKSFPAKRATYTLLLSAKSEEALRAYHDNLINFLEKQQSASPTLLADLAYTLQIGRNHYDYRSAVVCETLSEALVQLKVEKEKSYSPILKRNVSPKKIVFLFPGQGSQYIDTSRMLYEREPIYRRYLDECLQMASYHMGTNLHDILFPKKENQESAKSKLFQAQFTHPILFSIEYALAKCFQYFGIVPDIMLGHSLGEYVAACLAEVFSLEEAITIVCARGKAIANCGEGEMLAVPLPKKELLPFCTMDIGIAVEITPSLCVVSGSRAAMKEFQQAIEPVLSKKSLSLKPLKNTSPFHTHLLKPAVKPFLEVLQSVKKHSPKIPYLSNLTGDWITDDKLNDQYWVDHMLSTVLLSTCVEKLLVEAENTVFLEVGPGRTLLSTLQMHTKNKLKMITVLANEKTIKKSDDKIFANAIKELWCQGHSIDWRKFYSDEKRRRIPLPTYPFQKQRYWIDQLFNYREADSVEHKTELKFYLPAWINVPEPVGLLPTFSSNPEIRRWIIFANQSVLCEKTCKSLLSMGENIIKIFPGEEIILHTYNTFTINPAEKSHYEEVLRKSVSTDEAHYVILHFWGVDSSEIKSGHNLLNSTELYQGLYSGIFIAQALNRIIPHASIFWGMVTTHLYSVLGNEKINPLKSTVLSLSRVLPLENSNIRMCQIDVDSLMNENTVALYANEVISQVVKNLSCSEVVANTIVLRHQKRWKPTYQEINVTEFSNGSDITIDPQGTYLITGGLGGMGLAIAKWLSDKNSGITILLLSRSVFPAQNSWDDWLANHTPEDPISEKIKQLKKIVRKGCQVEILKGDIADYRQIKVLLSKVEKQTGPIRGIFHLAGISGGGLTALKNIETVQAVLQPKIQGTWVLARLFRKKVLDFFVSASSLTAIAGGVGQIDYCAANIFLDHFLEQNPFKYCERLLTINWNAWRSVGMAANVAGAKVHCRLYAGNSVTPEQGIKVLNTFLRSPYRQVLVSRYQPEEEIKRIKRMFQPEEKIDLSAANRMKPKESNQLNVFDVMGQTWKAVLGVSKINKTDTFYDCGGDSLTMIQLIAALEKHFGITIILQDLIRETSFGGMVRFVEALLQRPDRKSRKIKG</sequence>
<protein>
    <submittedName>
        <fullName evidence="8">Polyketide synthase</fullName>
    </submittedName>
</protein>
<dbReference type="GO" id="GO:0004315">
    <property type="term" value="F:3-oxoacyl-[acyl-carrier-protein] synthase activity"/>
    <property type="evidence" value="ECO:0007669"/>
    <property type="project" value="InterPro"/>
</dbReference>
<dbReference type="PROSITE" id="PS00606">
    <property type="entry name" value="KS3_1"/>
    <property type="match status" value="1"/>
</dbReference>
<dbReference type="SUPFAM" id="SSF51735">
    <property type="entry name" value="NAD(P)-binding Rossmann-fold domains"/>
    <property type="match status" value="1"/>
</dbReference>
<feature type="domain" description="Ketosynthase family 3 (KS3)" evidence="7">
    <location>
        <begin position="97"/>
        <end position="519"/>
    </location>
</feature>
<dbReference type="PROSITE" id="PS52004">
    <property type="entry name" value="KS3_2"/>
    <property type="match status" value="1"/>
</dbReference>
<dbReference type="SMART" id="SM01294">
    <property type="entry name" value="PKS_PP_betabranch"/>
    <property type="match status" value="1"/>
</dbReference>
<dbReference type="GO" id="GO:0031177">
    <property type="term" value="F:phosphopantetheine binding"/>
    <property type="evidence" value="ECO:0007669"/>
    <property type="project" value="InterPro"/>
</dbReference>
<keyword evidence="4" id="KW-0597">Phosphoprotein</keyword>
<comment type="pathway">
    <text evidence="1">Lipid metabolism; fatty acid biosynthesis.</text>
</comment>
<dbReference type="UniPathway" id="UPA00094"/>
<keyword evidence="5" id="KW-0808">Transferase</keyword>
<name>A9KE00_COXBN</name>
<dbReference type="PROSITE" id="PS50075">
    <property type="entry name" value="CARRIER"/>
    <property type="match status" value="2"/>
</dbReference>
<dbReference type="Pfam" id="PF22621">
    <property type="entry name" value="CurL-like_PKS_C"/>
    <property type="match status" value="1"/>
</dbReference>
<dbReference type="FunFam" id="3.40.50.720:FF:001858">
    <property type="entry name" value="Non-ribosomal peptide synthase"/>
    <property type="match status" value="1"/>
</dbReference>
<evidence type="ECO:0000256" key="2">
    <source>
        <dbReference type="ARBA" id="ARBA00006484"/>
    </source>
</evidence>
<dbReference type="SMART" id="SM00822">
    <property type="entry name" value="PKS_KR"/>
    <property type="match status" value="1"/>
</dbReference>
<dbReference type="Pfam" id="PF00109">
    <property type="entry name" value="ketoacyl-synt"/>
    <property type="match status" value="1"/>
</dbReference>
<dbReference type="FunFam" id="3.30.70.250:FF:000003">
    <property type="entry name" value="Polyketide beta-ketoacyl synthase Pks3"/>
    <property type="match status" value="1"/>
</dbReference>
<gene>
    <name evidence="8" type="ordered locus">CBUD_0834</name>
</gene>
<reference evidence="8 9" key="1">
    <citation type="journal article" date="2009" name="Infect. Immun.">
        <title>Comparative genomics reveal extensive transposon-mediated genomic plasticity and diversity among potential effector proteins within the genus Coxiella.</title>
        <authorList>
            <person name="Beare P.A."/>
            <person name="Unsworth N."/>
            <person name="Andoh M."/>
            <person name="Voth D.E."/>
            <person name="Omsland A."/>
            <person name="Gilk S.D."/>
            <person name="Williams K.P."/>
            <person name="Sobral B.W."/>
            <person name="Kupko J.J.III."/>
            <person name="Porcella S.F."/>
            <person name="Samuel J.E."/>
            <person name="Heinzen R.A."/>
        </authorList>
    </citation>
    <scope>NUCLEOTIDE SEQUENCE [LARGE SCALE GENOMIC DNA]</scope>
    <source>
        <strain evidence="8 9">Dugway 5J108-111</strain>
    </source>
</reference>
<dbReference type="InterPro" id="IPR014030">
    <property type="entry name" value="Ketoacyl_synth_N"/>
</dbReference>
<dbReference type="RefSeq" id="WP_011996774.1">
    <property type="nucleotide sequence ID" value="NC_009727.1"/>
</dbReference>
<comment type="similarity">
    <text evidence="2">Belongs to the short-chain dehydrogenases/reductases (SDR) family.</text>
</comment>
<dbReference type="EMBL" id="CP000733">
    <property type="protein sequence ID" value="ABS77300.1"/>
    <property type="molecule type" value="Genomic_DNA"/>
</dbReference>
<dbReference type="PANTHER" id="PTHR43775:SF51">
    <property type="entry name" value="INACTIVE PHENOLPHTHIOCEROL SYNTHESIS POLYKETIDE SYNTHASE TYPE I PKS1-RELATED"/>
    <property type="match status" value="1"/>
</dbReference>
<dbReference type="Pfam" id="PF08659">
    <property type="entry name" value="KR"/>
    <property type="match status" value="1"/>
</dbReference>
<dbReference type="Pfam" id="PF21394">
    <property type="entry name" value="Beta-ketacyl_N"/>
    <property type="match status" value="1"/>
</dbReference>
<dbReference type="CDD" id="cd08953">
    <property type="entry name" value="KR_2_SDR_x"/>
    <property type="match status" value="1"/>
</dbReference>
<dbReference type="InterPro" id="IPR014043">
    <property type="entry name" value="Acyl_transferase_dom"/>
</dbReference>
<dbReference type="InterPro" id="IPR020806">
    <property type="entry name" value="PKS_PP-bd"/>
</dbReference>
<dbReference type="Pfam" id="PF02801">
    <property type="entry name" value="Ketoacyl-synt_C"/>
    <property type="match status" value="1"/>
</dbReference>
<dbReference type="PANTHER" id="PTHR43775">
    <property type="entry name" value="FATTY ACID SYNTHASE"/>
    <property type="match status" value="1"/>
</dbReference>
<proteinExistence type="inferred from homology"/>
<accession>A9KE00</accession>
<evidence type="ECO:0000259" key="7">
    <source>
        <dbReference type="PROSITE" id="PS52004"/>
    </source>
</evidence>
<evidence type="ECO:0000256" key="3">
    <source>
        <dbReference type="ARBA" id="ARBA00022450"/>
    </source>
</evidence>
<dbReference type="Gene3D" id="3.30.70.3290">
    <property type="match status" value="1"/>
</dbReference>
<dbReference type="GO" id="GO:0004312">
    <property type="term" value="F:fatty acid synthase activity"/>
    <property type="evidence" value="ECO:0007669"/>
    <property type="project" value="TreeGrafter"/>
</dbReference>
<organism evidence="8 9">
    <name type="scientific">Coxiella burnetii (strain Dugway 5J108-111)</name>
    <dbReference type="NCBI Taxonomy" id="434922"/>
    <lineage>
        <taxon>Bacteria</taxon>
        <taxon>Pseudomonadati</taxon>
        <taxon>Pseudomonadota</taxon>
        <taxon>Gammaproteobacteria</taxon>
        <taxon>Legionellales</taxon>
        <taxon>Coxiellaceae</taxon>
        <taxon>Coxiella</taxon>
    </lineage>
</organism>
<evidence type="ECO:0000313" key="8">
    <source>
        <dbReference type="EMBL" id="ABS77300.1"/>
    </source>
</evidence>
<dbReference type="KEGG" id="cbd:CBUD_0834"/>
<dbReference type="GO" id="GO:0006633">
    <property type="term" value="P:fatty acid biosynthetic process"/>
    <property type="evidence" value="ECO:0007669"/>
    <property type="project" value="UniProtKB-UniPathway"/>
</dbReference>
<dbReference type="SMART" id="SM00823">
    <property type="entry name" value="PKS_PP"/>
    <property type="match status" value="2"/>
</dbReference>
<dbReference type="SMART" id="SM00825">
    <property type="entry name" value="PKS_KS"/>
    <property type="match status" value="1"/>
</dbReference>
<dbReference type="Gene3D" id="3.40.47.10">
    <property type="match status" value="1"/>
</dbReference>
<dbReference type="InterPro" id="IPR049490">
    <property type="entry name" value="C883_1060-like_KR_N"/>
</dbReference>
<dbReference type="Pfam" id="PF00550">
    <property type="entry name" value="PP-binding"/>
    <property type="match status" value="2"/>
</dbReference>
<dbReference type="Gene3D" id="3.40.50.720">
    <property type="entry name" value="NAD(P)-binding Rossmann-like Domain"/>
    <property type="match status" value="1"/>
</dbReference>
<dbReference type="InterPro" id="IPR020841">
    <property type="entry name" value="PKS_Beta-ketoAc_synthase_dom"/>
</dbReference>
<dbReference type="InterPro" id="IPR050091">
    <property type="entry name" value="PKS_NRPS_Biosynth_Enz"/>
</dbReference>
<dbReference type="Gene3D" id="3.40.366.10">
    <property type="entry name" value="Malonyl-Coenzyme A Acyl Carrier Protein, domain 2"/>
    <property type="match status" value="1"/>
</dbReference>
<dbReference type="SUPFAM" id="SSF52151">
    <property type="entry name" value="FabD/lysophospholipase-like"/>
    <property type="match status" value="1"/>
</dbReference>
<evidence type="ECO:0000256" key="1">
    <source>
        <dbReference type="ARBA" id="ARBA00005194"/>
    </source>
</evidence>
<dbReference type="InterPro" id="IPR016039">
    <property type="entry name" value="Thiolase-like"/>
</dbReference>
<keyword evidence="3" id="KW-0596">Phosphopantetheine</keyword>
<dbReference type="InterPro" id="IPR018201">
    <property type="entry name" value="Ketoacyl_synth_AS"/>
</dbReference>
<feature type="domain" description="Carrier" evidence="6">
    <location>
        <begin position="3"/>
        <end position="78"/>
    </location>
</feature>
<evidence type="ECO:0000256" key="4">
    <source>
        <dbReference type="ARBA" id="ARBA00022553"/>
    </source>
</evidence>
<dbReference type="PROSITE" id="PS00012">
    <property type="entry name" value="PHOSPHOPANTETHEINE"/>
    <property type="match status" value="1"/>
</dbReference>
<dbReference type="SUPFAM" id="SSF53901">
    <property type="entry name" value="Thiolase-like"/>
    <property type="match status" value="1"/>
</dbReference>
<dbReference type="Pfam" id="PF00698">
    <property type="entry name" value="Acyl_transf_1"/>
    <property type="match status" value="1"/>
</dbReference>